<dbReference type="PANTHER" id="PTHR13136">
    <property type="entry name" value="TESTIS DEVELOPMENT PROTEIN PRTD"/>
    <property type="match status" value="1"/>
</dbReference>
<evidence type="ECO:0000313" key="4">
    <source>
        <dbReference type="Proteomes" id="UP000660729"/>
    </source>
</evidence>
<protein>
    <submittedName>
        <fullName evidence="3">Testis-expressed protein 30</fullName>
    </submittedName>
</protein>
<comment type="caution">
    <text evidence="3">The sequence shown here is derived from an EMBL/GenBank/DDBJ whole genome shotgun (WGS) entry which is preliminary data.</text>
</comment>
<dbReference type="InterPro" id="IPR026555">
    <property type="entry name" value="NSL3/Tex30"/>
</dbReference>
<dbReference type="SUPFAM" id="SSF53474">
    <property type="entry name" value="alpha/beta-Hydrolases"/>
    <property type="match status" value="1"/>
</dbReference>
<evidence type="ECO:0000313" key="3">
    <source>
        <dbReference type="EMBL" id="KAF7191003.1"/>
    </source>
</evidence>
<dbReference type="AlphaFoldDB" id="A0A8H6RHI0"/>
<proteinExistence type="predicted"/>
<dbReference type="EMBL" id="JABCIY010000166">
    <property type="protein sequence ID" value="KAF7191003.1"/>
    <property type="molecule type" value="Genomic_DNA"/>
</dbReference>
<evidence type="ECO:0000256" key="1">
    <source>
        <dbReference type="SAM" id="MobiDB-lite"/>
    </source>
</evidence>
<dbReference type="PANTHER" id="PTHR13136:SF11">
    <property type="entry name" value="TESTIS-EXPRESSED PROTEIN 30"/>
    <property type="match status" value="1"/>
</dbReference>
<name>A0A8H6RHI0_9PEZI</name>
<dbReference type="InterPro" id="IPR029058">
    <property type="entry name" value="AB_hydrolase_fold"/>
</dbReference>
<organism evidence="3 4">
    <name type="scientific">Pseudocercospora fuligena</name>
    <dbReference type="NCBI Taxonomy" id="685502"/>
    <lineage>
        <taxon>Eukaryota</taxon>
        <taxon>Fungi</taxon>
        <taxon>Dikarya</taxon>
        <taxon>Ascomycota</taxon>
        <taxon>Pezizomycotina</taxon>
        <taxon>Dothideomycetes</taxon>
        <taxon>Dothideomycetidae</taxon>
        <taxon>Mycosphaerellales</taxon>
        <taxon>Mycosphaerellaceae</taxon>
        <taxon>Pseudocercospora</taxon>
    </lineage>
</organism>
<sequence length="287" mass="32139">MPKRKKDNAEPKDEASPKQDENNVAPTLKHDPTSTSEPLKTDFTIPHKDKQILCSLYKSHDTKTSTPPLIFTHGAGGGISAPATSSFASGFSLHAPILCFQGSLNLTQRINFFKTAIDHQETCPALGGRSMGARAAVLTALERENDDVEALVLVSYPLLAAGEKREYERREKILLDLGEKVDVLFIIGSEDKQCDFLRLEEIRAEMKARSWLCVVEGADHGMGLKPKKAEEVMRRKTGEVAAKWLESRDPERTECEIWWDEEKSELVCGEWREKSSDDAPKTKKTKR</sequence>
<evidence type="ECO:0000259" key="2">
    <source>
        <dbReference type="Pfam" id="PF20408"/>
    </source>
</evidence>
<dbReference type="Pfam" id="PF20408">
    <property type="entry name" value="Abhydrolase_11"/>
    <property type="match status" value="1"/>
</dbReference>
<feature type="compositionally biased region" description="Basic and acidic residues" evidence="1">
    <location>
        <begin position="7"/>
        <end position="21"/>
    </location>
</feature>
<feature type="domain" description="KANL3/Tex30 alpha/beta hydrolase-like" evidence="2">
    <location>
        <begin position="116"/>
        <end position="237"/>
    </location>
</feature>
<dbReference type="Proteomes" id="UP000660729">
    <property type="component" value="Unassembled WGS sequence"/>
</dbReference>
<dbReference type="InterPro" id="IPR046879">
    <property type="entry name" value="KANL3/Tex30_Abhydrolase"/>
</dbReference>
<gene>
    <name evidence="3" type="ORF">HII31_07695</name>
</gene>
<feature type="region of interest" description="Disordered" evidence="1">
    <location>
        <begin position="1"/>
        <end position="42"/>
    </location>
</feature>
<dbReference type="OrthoDB" id="6415022at2759"/>
<dbReference type="Gene3D" id="3.40.50.1820">
    <property type="entry name" value="alpha/beta hydrolase"/>
    <property type="match status" value="1"/>
</dbReference>
<keyword evidence="4" id="KW-1185">Reference proteome</keyword>
<reference evidence="3" key="1">
    <citation type="submission" date="2020-04" db="EMBL/GenBank/DDBJ databases">
        <title>Draft genome resource of the tomato pathogen Pseudocercospora fuligena.</title>
        <authorList>
            <person name="Zaccaron A."/>
        </authorList>
    </citation>
    <scope>NUCLEOTIDE SEQUENCE</scope>
    <source>
        <strain evidence="3">PF001</strain>
    </source>
</reference>
<accession>A0A8H6RHI0</accession>